<name>A0A9P1R3I5_PSEAI</name>
<sequence length="32" mass="3344">MHRIAVIVLGTLWSVVGLAGEGATPVPGLWRS</sequence>
<dbReference type="Proteomes" id="UP000045039">
    <property type="component" value="Unassembled WGS sequence"/>
</dbReference>
<accession>A0A9P1R3I5</accession>
<dbReference type="AlphaFoldDB" id="A0A9P1R3I5"/>
<evidence type="ECO:0000313" key="1">
    <source>
        <dbReference type="EMBL" id="CRO06211.1"/>
    </source>
</evidence>
<dbReference type="EMBL" id="CVVU01000025">
    <property type="protein sequence ID" value="CRO06211.1"/>
    <property type="molecule type" value="Genomic_DNA"/>
</dbReference>
<protein>
    <submittedName>
        <fullName evidence="1">Uncharacterized protein</fullName>
    </submittedName>
</protein>
<proteinExistence type="predicted"/>
<reference evidence="2" key="1">
    <citation type="submission" date="2015-06" db="EMBL/GenBank/DDBJ databases">
        <authorList>
            <person name="Radhakrishnan Rajesh"/>
            <person name="Underwood Anthony"/>
            <person name="Al-Shahib Ali"/>
        </authorList>
    </citation>
    <scope>NUCLEOTIDE SEQUENCE [LARGE SCALE GENOMIC DNA]</scope>
    <source>
        <strain evidence="2">P19_London_7_VIM_2_05_10</strain>
    </source>
</reference>
<comment type="caution">
    <text evidence="1">The sequence shown here is derived from an EMBL/GenBank/DDBJ whole genome shotgun (WGS) entry which is preliminary data.</text>
</comment>
<gene>
    <name evidence="1" type="ORF">PAERUG_P19_London_7_VIM_2_05_10_00686</name>
</gene>
<evidence type="ECO:0000313" key="2">
    <source>
        <dbReference type="Proteomes" id="UP000045039"/>
    </source>
</evidence>
<organism evidence="1 2">
    <name type="scientific">Pseudomonas aeruginosa</name>
    <dbReference type="NCBI Taxonomy" id="287"/>
    <lineage>
        <taxon>Bacteria</taxon>
        <taxon>Pseudomonadati</taxon>
        <taxon>Pseudomonadota</taxon>
        <taxon>Gammaproteobacteria</taxon>
        <taxon>Pseudomonadales</taxon>
        <taxon>Pseudomonadaceae</taxon>
        <taxon>Pseudomonas</taxon>
    </lineage>
</organism>